<proteinExistence type="inferred from homology"/>
<evidence type="ECO:0000313" key="4">
    <source>
        <dbReference type="EMBL" id="GMM45247.1"/>
    </source>
</evidence>
<dbReference type="PANTHER" id="PTHR21250">
    <property type="entry name" value="PRE-RRNA-PROCESSING PROTEIN TSR2 HOMOLOG"/>
    <property type="match status" value="1"/>
</dbReference>
<reference evidence="4 5" key="1">
    <citation type="journal article" date="2023" name="Elife">
        <title>Identification of key yeast species and microbe-microbe interactions impacting larval growth of Drosophila in the wild.</title>
        <authorList>
            <person name="Mure A."/>
            <person name="Sugiura Y."/>
            <person name="Maeda R."/>
            <person name="Honda K."/>
            <person name="Sakurai N."/>
            <person name="Takahashi Y."/>
            <person name="Watada M."/>
            <person name="Katoh T."/>
            <person name="Gotoh A."/>
            <person name="Gotoh Y."/>
            <person name="Taniguchi I."/>
            <person name="Nakamura K."/>
            <person name="Hayashi T."/>
            <person name="Katayama T."/>
            <person name="Uemura T."/>
            <person name="Hattori Y."/>
        </authorList>
    </citation>
    <scope>NUCLEOTIDE SEQUENCE [LARGE SCALE GENOMIC DNA]</scope>
    <source>
        <strain evidence="4 5">PK-24</strain>
    </source>
</reference>
<keyword evidence="2" id="KW-0698">rRNA processing</keyword>
<comment type="caution">
    <text evidence="4">The sequence shown here is derived from an EMBL/GenBank/DDBJ whole genome shotgun (WGS) entry which is preliminary data.</text>
</comment>
<dbReference type="Proteomes" id="UP001378960">
    <property type="component" value="Unassembled WGS sequence"/>
</dbReference>
<feature type="compositionally biased region" description="Acidic residues" evidence="3">
    <location>
        <begin position="158"/>
        <end position="180"/>
    </location>
</feature>
<dbReference type="InterPro" id="IPR019398">
    <property type="entry name" value="Pre-rRNA_process_TSR2"/>
</dbReference>
<organism evidence="4 5">
    <name type="scientific">Pichia kluyveri</name>
    <name type="common">Yeast</name>
    <dbReference type="NCBI Taxonomy" id="36015"/>
    <lineage>
        <taxon>Eukaryota</taxon>
        <taxon>Fungi</taxon>
        <taxon>Dikarya</taxon>
        <taxon>Ascomycota</taxon>
        <taxon>Saccharomycotina</taxon>
        <taxon>Pichiomycetes</taxon>
        <taxon>Pichiales</taxon>
        <taxon>Pichiaceae</taxon>
        <taxon>Pichia</taxon>
    </lineage>
</organism>
<dbReference type="EMBL" id="BTGB01000002">
    <property type="protein sequence ID" value="GMM45247.1"/>
    <property type="molecule type" value="Genomic_DNA"/>
</dbReference>
<feature type="region of interest" description="Disordered" evidence="3">
    <location>
        <begin position="149"/>
        <end position="191"/>
    </location>
</feature>
<evidence type="ECO:0000256" key="2">
    <source>
        <dbReference type="ARBA" id="ARBA00022552"/>
    </source>
</evidence>
<dbReference type="AlphaFoldDB" id="A0AAV5R2M6"/>
<keyword evidence="5" id="KW-1185">Reference proteome</keyword>
<name>A0AAV5R2M6_PICKL</name>
<dbReference type="Pfam" id="PF10273">
    <property type="entry name" value="WGG"/>
    <property type="match status" value="1"/>
</dbReference>
<dbReference type="GO" id="GO:0006364">
    <property type="term" value="P:rRNA processing"/>
    <property type="evidence" value="ECO:0007669"/>
    <property type="project" value="UniProtKB-KW"/>
</dbReference>
<accession>A0AAV5R2M6</accession>
<evidence type="ECO:0000256" key="1">
    <source>
        <dbReference type="ARBA" id="ARBA00006524"/>
    </source>
</evidence>
<gene>
    <name evidence="4" type="ORF">DAPK24_018220</name>
</gene>
<sequence length="206" mass="23400">MSEIFLNDPGTISSEFPLLPFPSDRQDANFELGVSMILHNWHTLSTAVDNSWGGPQSSEKRDWMAGAVIDEFINNKEIDIIYIHELLSGIMEDEFDSIIEDGSTINIATNIINCYKQCQENQFDLIKQAYAKWLEKQNNKKDKIEVNVIDDPLNPDISSDEEDDGQDNDNAMDQDVDMMDTSEKTYVPPLVDDDGFTVVTNKKGRR</sequence>
<comment type="similarity">
    <text evidence="1">Belongs to the TSR2 family.</text>
</comment>
<evidence type="ECO:0000313" key="5">
    <source>
        <dbReference type="Proteomes" id="UP001378960"/>
    </source>
</evidence>
<evidence type="ECO:0000256" key="3">
    <source>
        <dbReference type="SAM" id="MobiDB-lite"/>
    </source>
</evidence>
<protein>
    <submittedName>
        <fullName evidence="4">Tsr2 protein</fullName>
    </submittedName>
</protein>